<organism evidence="2 3">
    <name type="scientific">Lipingzhangella halophila</name>
    <dbReference type="NCBI Taxonomy" id="1783352"/>
    <lineage>
        <taxon>Bacteria</taxon>
        <taxon>Bacillati</taxon>
        <taxon>Actinomycetota</taxon>
        <taxon>Actinomycetes</taxon>
        <taxon>Streptosporangiales</taxon>
        <taxon>Nocardiopsidaceae</taxon>
        <taxon>Lipingzhangella</taxon>
    </lineage>
</organism>
<proteinExistence type="predicted"/>
<dbReference type="RefSeq" id="WP_184578695.1">
    <property type="nucleotide sequence ID" value="NZ_JACHJT010000001.1"/>
</dbReference>
<accession>A0A7W7RH29</accession>
<dbReference type="AlphaFoldDB" id="A0A7W7RH29"/>
<reference evidence="2 3" key="1">
    <citation type="submission" date="2020-08" db="EMBL/GenBank/DDBJ databases">
        <title>Sequencing the genomes of 1000 actinobacteria strains.</title>
        <authorList>
            <person name="Klenk H.-P."/>
        </authorList>
    </citation>
    <scope>NUCLEOTIDE SEQUENCE [LARGE SCALE GENOMIC DNA]</scope>
    <source>
        <strain evidence="2 3">DSM 102030</strain>
    </source>
</reference>
<sequence length="82" mass="8897">MADFSEKERDRLASEGKAMAGGRYPIRNRGDLQNAISAVGRAKGGEEGRRKVRRHIAKRARALGLSSMIPDTWGSGGSLKDN</sequence>
<comment type="caution">
    <text evidence="2">The sequence shown here is derived from an EMBL/GenBank/DDBJ whole genome shotgun (WGS) entry which is preliminary data.</text>
</comment>
<evidence type="ECO:0000313" key="2">
    <source>
        <dbReference type="EMBL" id="MBB4931855.1"/>
    </source>
</evidence>
<dbReference type="EMBL" id="JACHJT010000001">
    <property type="protein sequence ID" value="MBB4931855.1"/>
    <property type="molecule type" value="Genomic_DNA"/>
</dbReference>
<evidence type="ECO:0000256" key="1">
    <source>
        <dbReference type="SAM" id="MobiDB-lite"/>
    </source>
</evidence>
<evidence type="ECO:0000313" key="3">
    <source>
        <dbReference type="Proteomes" id="UP000523007"/>
    </source>
</evidence>
<protein>
    <submittedName>
        <fullName evidence="2">Uncharacterized protein</fullName>
    </submittedName>
</protein>
<feature type="region of interest" description="Disordered" evidence="1">
    <location>
        <begin position="1"/>
        <end position="25"/>
    </location>
</feature>
<name>A0A7W7RH29_9ACTN</name>
<gene>
    <name evidence="2" type="ORF">F4561_002675</name>
</gene>
<feature type="compositionally biased region" description="Basic and acidic residues" evidence="1">
    <location>
        <begin position="1"/>
        <end position="14"/>
    </location>
</feature>
<keyword evidence="3" id="KW-1185">Reference proteome</keyword>
<dbReference type="Proteomes" id="UP000523007">
    <property type="component" value="Unassembled WGS sequence"/>
</dbReference>